<sequence length="134" mass="14497">MSGTPSTAIGQASAAPSSLSPTAGNFTYPRTTIGLAVGLPLGFLLLASVGILIWREHKGKRKKEVTQQQSTAGISERIDVLEGLLKRISPPELVGVDARGKTWHELPTESLHELAAKEDNRHKDDRQEGAQRIH</sequence>
<evidence type="ECO:0000313" key="3">
    <source>
        <dbReference type="EMBL" id="KAF2230603.1"/>
    </source>
</evidence>
<keyword evidence="2" id="KW-0812">Transmembrane</keyword>
<keyword evidence="2" id="KW-1133">Transmembrane helix</keyword>
<feature type="region of interest" description="Disordered" evidence="1">
    <location>
        <begin position="107"/>
        <end position="134"/>
    </location>
</feature>
<feature type="transmembrane region" description="Helical" evidence="2">
    <location>
        <begin position="33"/>
        <end position="54"/>
    </location>
</feature>
<evidence type="ECO:0000313" key="4">
    <source>
        <dbReference type="Proteomes" id="UP000800092"/>
    </source>
</evidence>
<dbReference type="Proteomes" id="UP000800092">
    <property type="component" value="Unassembled WGS sequence"/>
</dbReference>
<gene>
    <name evidence="3" type="ORF">EV356DRAFT_508364</name>
</gene>
<name>A0A6A6GZ19_VIRVR</name>
<feature type="compositionally biased region" description="Polar residues" evidence="1">
    <location>
        <begin position="1"/>
        <end position="10"/>
    </location>
</feature>
<proteinExistence type="predicted"/>
<reference evidence="3" key="1">
    <citation type="journal article" date="2020" name="Stud. Mycol.">
        <title>101 Dothideomycetes genomes: a test case for predicting lifestyles and emergence of pathogens.</title>
        <authorList>
            <person name="Haridas S."/>
            <person name="Albert R."/>
            <person name="Binder M."/>
            <person name="Bloem J."/>
            <person name="Labutti K."/>
            <person name="Salamov A."/>
            <person name="Andreopoulos B."/>
            <person name="Baker S."/>
            <person name="Barry K."/>
            <person name="Bills G."/>
            <person name="Bluhm B."/>
            <person name="Cannon C."/>
            <person name="Castanera R."/>
            <person name="Culley D."/>
            <person name="Daum C."/>
            <person name="Ezra D."/>
            <person name="Gonzalez J."/>
            <person name="Henrissat B."/>
            <person name="Kuo A."/>
            <person name="Liang C."/>
            <person name="Lipzen A."/>
            <person name="Lutzoni F."/>
            <person name="Magnuson J."/>
            <person name="Mondo S."/>
            <person name="Nolan M."/>
            <person name="Ohm R."/>
            <person name="Pangilinan J."/>
            <person name="Park H.-J."/>
            <person name="Ramirez L."/>
            <person name="Alfaro M."/>
            <person name="Sun H."/>
            <person name="Tritt A."/>
            <person name="Yoshinaga Y."/>
            <person name="Zwiers L.-H."/>
            <person name="Turgeon B."/>
            <person name="Goodwin S."/>
            <person name="Spatafora J."/>
            <person name="Crous P."/>
            <person name="Grigoriev I."/>
        </authorList>
    </citation>
    <scope>NUCLEOTIDE SEQUENCE</scope>
    <source>
        <strain evidence="3">Tuck. ex Michener</strain>
    </source>
</reference>
<keyword evidence="4" id="KW-1185">Reference proteome</keyword>
<accession>A0A6A6GZ19</accession>
<dbReference type="EMBL" id="ML991838">
    <property type="protein sequence ID" value="KAF2230603.1"/>
    <property type="molecule type" value="Genomic_DNA"/>
</dbReference>
<feature type="compositionally biased region" description="Low complexity" evidence="1">
    <location>
        <begin position="12"/>
        <end position="23"/>
    </location>
</feature>
<protein>
    <submittedName>
        <fullName evidence="3">Uncharacterized protein</fullName>
    </submittedName>
</protein>
<dbReference type="AlphaFoldDB" id="A0A6A6GZ19"/>
<keyword evidence="2" id="KW-0472">Membrane</keyword>
<evidence type="ECO:0000256" key="2">
    <source>
        <dbReference type="SAM" id="Phobius"/>
    </source>
</evidence>
<organism evidence="3 4">
    <name type="scientific">Viridothelium virens</name>
    <name type="common">Speckled blister lichen</name>
    <name type="synonym">Trypethelium virens</name>
    <dbReference type="NCBI Taxonomy" id="1048519"/>
    <lineage>
        <taxon>Eukaryota</taxon>
        <taxon>Fungi</taxon>
        <taxon>Dikarya</taxon>
        <taxon>Ascomycota</taxon>
        <taxon>Pezizomycotina</taxon>
        <taxon>Dothideomycetes</taxon>
        <taxon>Dothideomycetes incertae sedis</taxon>
        <taxon>Trypetheliales</taxon>
        <taxon>Trypetheliaceae</taxon>
        <taxon>Viridothelium</taxon>
    </lineage>
</organism>
<evidence type="ECO:0000256" key="1">
    <source>
        <dbReference type="SAM" id="MobiDB-lite"/>
    </source>
</evidence>
<feature type="region of interest" description="Disordered" evidence="1">
    <location>
        <begin position="1"/>
        <end position="23"/>
    </location>
</feature>